<evidence type="ECO:0000259" key="2">
    <source>
        <dbReference type="PROSITE" id="PS51910"/>
    </source>
</evidence>
<feature type="signal peptide" evidence="1">
    <location>
        <begin position="1"/>
        <end position="31"/>
    </location>
</feature>
<dbReference type="InterPro" id="IPR001223">
    <property type="entry name" value="Glyco_hydro18_cat"/>
</dbReference>
<feature type="chain" id="PRO_5046111327" description="GH18 domain-containing protein" evidence="1">
    <location>
        <begin position="32"/>
        <end position="113"/>
    </location>
</feature>
<organism evidence="3 4">
    <name type="scientific">Zooshikella harenae</name>
    <dbReference type="NCBI Taxonomy" id="2827238"/>
    <lineage>
        <taxon>Bacteria</taxon>
        <taxon>Pseudomonadati</taxon>
        <taxon>Pseudomonadota</taxon>
        <taxon>Gammaproteobacteria</taxon>
        <taxon>Oceanospirillales</taxon>
        <taxon>Zooshikellaceae</taxon>
        <taxon>Zooshikella</taxon>
    </lineage>
</organism>
<name>A0ABS5ZJC7_9GAMM</name>
<comment type="caution">
    <text evidence="3">The sequence shown here is derived from an EMBL/GenBank/DDBJ whole genome shotgun (WGS) entry which is preliminary data.</text>
</comment>
<reference evidence="3 4" key="1">
    <citation type="submission" date="2021-04" db="EMBL/GenBank/DDBJ databases">
        <authorList>
            <person name="Pira H."/>
            <person name="Risdian C."/>
            <person name="Wink J."/>
        </authorList>
    </citation>
    <scope>NUCLEOTIDE SEQUENCE [LARGE SCALE GENOMIC DNA]</scope>
    <source>
        <strain evidence="3 4">WH53</strain>
    </source>
</reference>
<evidence type="ECO:0000313" key="4">
    <source>
        <dbReference type="Proteomes" id="UP000690515"/>
    </source>
</evidence>
<sequence length="113" mass="12486">MQTKQATRRWLPNKLAISIAVGLGLSTLTQATPLNNDSALFQNNANKVVGTYFVEWGVYGRNFHVNDIPAKNLTHVLYGFIAVCGPNESLQKENPQGYSALTRECADQPDYTV</sequence>
<feature type="domain" description="GH18" evidence="2">
    <location>
        <begin position="47"/>
        <end position="113"/>
    </location>
</feature>
<dbReference type="EMBL" id="JAGSOY010000173">
    <property type="protein sequence ID" value="MBU2714186.1"/>
    <property type="molecule type" value="Genomic_DNA"/>
</dbReference>
<evidence type="ECO:0000256" key="1">
    <source>
        <dbReference type="SAM" id="SignalP"/>
    </source>
</evidence>
<gene>
    <name evidence="3" type="ORF">KCG35_24370</name>
</gene>
<feature type="non-terminal residue" evidence="3">
    <location>
        <position position="113"/>
    </location>
</feature>
<keyword evidence="4" id="KW-1185">Reference proteome</keyword>
<keyword evidence="1" id="KW-0732">Signal</keyword>
<accession>A0ABS5ZJC7</accession>
<evidence type="ECO:0000313" key="3">
    <source>
        <dbReference type="EMBL" id="MBU2714186.1"/>
    </source>
</evidence>
<proteinExistence type="predicted"/>
<protein>
    <recommendedName>
        <fullName evidence="2">GH18 domain-containing protein</fullName>
    </recommendedName>
</protein>
<dbReference type="PROSITE" id="PS51910">
    <property type="entry name" value="GH18_2"/>
    <property type="match status" value="1"/>
</dbReference>
<dbReference type="Proteomes" id="UP000690515">
    <property type="component" value="Unassembled WGS sequence"/>
</dbReference>